<evidence type="ECO:0000313" key="2">
    <source>
        <dbReference type="Proteomes" id="UP000556201"/>
    </source>
</evidence>
<protein>
    <submittedName>
        <fullName evidence="1">Proteic killer suppression protein</fullName>
    </submittedName>
</protein>
<dbReference type="Gene3D" id="3.30.2310.20">
    <property type="entry name" value="RelE-like"/>
    <property type="match status" value="1"/>
</dbReference>
<organism evidence="1 2">
    <name type="scientific">Brevundimonas vesicularis</name>
    <name type="common">Pseudomonas vesicularis</name>
    <dbReference type="NCBI Taxonomy" id="41276"/>
    <lineage>
        <taxon>Bacteria</taxon>
        <taxon>Pseudomonadati</taxon>
        <taxon>Pseudomonadota</taxon>
        <taxon>Alphaproteobacteria</taxon>
        <taxon>Caulobacterales</taxon>
        <taxon>Caulobacteraceae</taxon>
        <taxon>Brevundimonas</taxon>
    </lineage>
</organism>
<gene>
    <name evidence="1" type="ORF">HNP47_002917</name>
</gene>
<accession>A0A7W9FWJ6</accession>
<dbReference type="Proteomes" id="UP000556201">
    <property type="component" value="Unassembled WGS sequence"/>
</dbReference>
<reference evidence="1 2" key="1">
    <citation type="submission" date="2020-08" db="EMBL/GenBank/DDBJ databases">
        <title>Functional genomics of gut bacteria from endangered species of beetles.</title>
        <authorList>
            <person name="Carlos-Shanley C."/>
        </authorList>
    </citation>
    <scope>NUCLEOTIDE SEQUENCE [LARGE SCALE GENOMIC DNA]</scope>
    <source>
        <strain evidence="1 2">S00192</strain>
    </source>
</reference>
<dbReference type="RefSeq" id="WP_184280090.1">
    <property type="nucleotide sequence ID" value="NZ_JACHLJ010000004.1"/>
</dbReference>
<proteinExistence type="predicted"/>
<dbReference type="EMBL" id="JACHLJ010000004">
    <property type="protein sequence ID" value="MBB5772897.1"/>
    <property type="molecule type" value="Genomic_DNA"/>
</dbReference>
<dbReference type="Pfam" id="PF05015">
    <property type="entry name" value="HigB-like_toxin"/>
    <property type="match status" value="1"/>
</dbReference>
<dbReference type="PANTHER" id="PTHR40266">
    <property type="entry name" value="TOXIN HIGB-1"/>
    <property type="match status" value="1"/>
</dbReference>
<dbReference type="PANTHER" id="PTHR40266:SF2">
    <property type="entry name" value="TOXIN HIGB-1"/>
    <property type="match status" value="1"/>
</dbReference>
<sequence length="93" mass="10618">MIQSFKDRQTEAVFLGASPKGFPADLLRRARRKLQVLDAATDVSDLRDPPGNRLHRLIDNRDGQWSISVNDQFRICFSWGASGPEDVEFVDYH</sequence>
<evidence type="ECO:0000313" key="1">
    <source>
        <dbReference type="EMBL" id="MBB5772897.1"/>
    </source>
</evidence>
<dbReference type="InterPro" id="IPR035093">
    <property type="entry name" value="RelE/ParE_toxin_dom_sf"/>
</dbReference>
<dbReference type="AlphaFoldDB" id="A0A7W9FWJ6"/>
<dbReference type="InterPro" id="IPR007711">
    <property type="entry name" value="HigB-1"/>
</dbReference>
<comment type="caution">
    <text evidence="1">The sequence shown here is derived from an EMBL/GenBank/DDBJ whole genome shotgun (WGS) entry which is preliminary data.</text>
</comment>
<dbReference type="SUPFAM" id="SSF143011">
    <property type="entry name" value="RelE-like"/>
    <property type="match status" value="1"/>
</dbReference>
<name>A0A7W9FWJ6_BREVE</name>